<dbReference type="RefSeq" id="XP_020909481.2">
    <property type="nucleotide sequence ID" value="XM_021053822.2"/>
</dbReference>
<feature type="transmembrane region" description="Helical" evidence="3">
    <location>
        <begin position="94"/>
        <end position="116"/>
    </location>
</feature>
<dbReference type="InterPro" id="IPR002550">
    <property type="entry name" value="CNNM"/>
</dbReference>
<proteinExistence type="predicted"/>
<reference evidence="5" key="1">
    <citation type="submission" date="2022-11" db="UniProtKB">
        <authorList>
            <consortium name="EnsemblMetazoa"/>
        </authorList>
    </citation>
    <scope>IDENTIFICATION</scope>
</reference>
<protein>
    <recommendedName>
        <fullName evidence="4">CNNM transmembrane domain-containing protein</fullName>
    </recommendedName>
</protein>
<evidence type="ECO:0000313" key="5">
    <source>
        <dbReference type="EnsemblMetazoa" id="XP_020909481.2"/>
    </source>
</evidence>
<keyword evidence="1" id="KW-0677">Repeat</keyword>
<organism evidence="5 6">
    <name type="scientific">Exaiptasia diaphana</name>
    <name type="common">Tropical sea anemone</name>
    <name type="synonym">Aiptasia pulchella</name>
    <dbReference type="NCBI Taxonomy" id="2652724"/>
    <lineage>
        <taxon>Eukaryota</taxon>
        <taxon>Metazoa</taxon>
        <taxon>Cnidaria</taxon>
        <taxon>Anthozoa</taxon>
        <taxon>Hexacorallia</taxon>
        <taxon>Actiniaria</taxon>
        <taxon>Aiptasiidae</taxon>
        <taxon>Exaiptasia</taxon>
    </lineage>
</organism>
<accession>A0A913XTF3</accession>
<keyword evidence="2 3" id="KW-0472">Membrane</keyword>
<dbReference type="GO" id="GO:0005737">
    <property type="term" value="C:cytoplasm"/>
    <property type="evidence" value="ECO:0007669"/>
    <property type="project" value="TreeGrafter"/>
</dbReference>
<dbReference type="InterPro" id="IPR045095">
    <property type="entry name" value="ACDP"/>
</dbReference>
<feature type="transmembrane region" description="Helical" evidence="3">
    <location>
        <begin position="64"/>
        <end position="82"/>
    </location>
</feature>
<dbReference type="GO" id="GO:0010960">
    <property type="term" value="P:magnesium ion homeostasis"/>
    <property type="evidence" value="ECO:0007669"/>
    <property type="project" value="InterPro"/>
</dbReference>
<dbReference type="Proteomes" id="UP000887567">
    <property type="component" value="Unplaced"/>
</dbReference>
<dbReference type="PROSITE" id="PS51846">
    <property type="entry name" value="CNNM"/>
    <property type="match status" value="1"/>
</dbReference>
<evidence type="ECO:0000259" key="4">
    <source>
        <dbReference type="PROSITE" id="PS51846"/>
    </source>
</evidence>
<name>A0A913XTF3_EXADI</name>
<dbReference type="GO" id="GO:0016020">
    <property type="term" value="C:membrane"/>
    <property type="evidence" value="ECO:0007669"/>
    <property type="project" value="UniProtKB-UniRule"/>
</dbReference>
<dbReference type="PANTHER" id="PTHR12064">
    <property type="entry name" value="METAL TRANSPORTER CNNM"/>
    <property type="match status" value="1"/>
</dbReference>
<dbReference type="OrthoDB" id="5353557at2759"/>
<feature type="domain" description="CNNM transmembrane" evidence="4">
    <location>
        <begin position="1"/>
        <end position="159"/>
    </location>
</feature>
<dbReference type="AlphaFoldDB" id="A0A913XTF3"/>
<keyword evidence="2 3" id="KW-0812">Transmembrane</keyword>
<dbReference type="KEGG" id="epa:110247392"/>
<dbReference type="Pfam" id="PF01595">
    <property type="entry name" value="CNNM"/>
    <property type="match status" value="1"/>
</dbReference>
<sequence>AGLLSLDILSLKVLQRGGKPEEKVYAKKILPLVERHHLLLVTLLLANAASVEAMPIFMDRISNPIIAICVSVTAVLFFGEVVPQALCTRYGLKIGATMAPFVKCLMILLFVIAWPISKLLDCLLGHDHSTFFRRAELKELVDLHKESADGNEDPLQDDEVMIIQ</sequence>
<evidence type="ECO:0000256" key="3">
    <source>
        <dbReference type="SAM" id="Phobius"/>
    </source>
</evidence>
<dbReference type="PANTHER" id="PTHR12064:SF97">
    <property type="entry name" value="METAL TRANSPORTER CNNM-5"/>
    <property type="match status" value="1"/>
</dbReference>
<evidence type="ECO:0000313" key="6">
    <source>
        <dbReference type="Proteomes" id="UP000887567"/>
    </source>
</evidence>
<keyword evidence="2 3" id="KW-1133">Transmembrane helix</keyword>
<evidence type="ECO:0000256" key="1">
    <source>
        <dbReference type="ARBA" id="ARBA00022737"/>
    </source>
</evidence>
<dbReference type="GeneID" id="110247392"/>
<keyword evidence="6" id="KW-1185">Reference proteome</keyword>
<dbReference type="GO" id="GO:0030026">
    <property type="term" value="P:intracellular manganese ion homeostasis"/>
    <property type="evidence" value="ECO:0007669"/>
    <property type="project" value="TreeGrafter"/>
</dbReference>
<dbReference type="EnsemblMetazoa" id="XM_021053822.2">
    <property type="protein sequence ID" value="XP_020909481.2"/>
    <property type="gene ID" value="LOC110247392"/>
</dbReference>
<evidence type="ECO:0000256" key="2">
    <source>
        <dbReference type="PROSITE-ProRule" id="PRU01193"/>
    </source>
</evidence>